<sequence>MKTNKSEPTMLDRVSLHHGSSHQDTVRIAISILFSLVNSRQPDPDKHYVLIADQVFIRNANWSLVKQLLEHFGGGVKFSGESELGVGTGSPLMDGIVLDRATGKSWIYMKMGTIGRIHIGIRTQKSNSTAKTIAEYHKTDRDGPAIFQCQDDSLDKKNETEMMEGVGQVAVCFCEMLGGEIDGAPIRCDFQKIENKSGWKGRYIDMLIKLVGFFSRIIQIDIPDSIDFSIVDWQPVRDYLRPPLFN</sequence>
<gene>
    <name evidence="1" type="ORF">Fcan01_22540</name>
</gene>
<evidence type="ECO:0000313" key="2">
    <source>
        <dbReference type="Proteomes" id="UP000198287"/>
    </source>
</evidence>
<evidence type="ECO:0000313" key="1">
    <source>
        <dbReference type="EMBL" id="OXA42822.1"/>
    </source>
</evidence>
<comment type="caution">
    <text evidence="1">The sequence shown here is derived from an EMBL/GenBank/DDBJ whole genome shotgun (WGS) entry which is preliminary data.</text>
</comment>
<reference evidence="1 2" key="1">
    <citation type="submission" date="2015-12" db="EMBL/GenBank/DDBJ databases">
        <title>The genome of Folsomia candida.</title>
        <authorList>
            <person name="Faddeeva A."/>
            <person name="Derks M.F."/>
            <person name="Anvar Y."/>
            <person name="Smit S."/>
            <person name="Van Straalen N."/>
            <person name="Roelofs D."/>
        </authorList>
    </citation>
    <scope>NUCLEOTIDE SEQUENCE [LARGE SCALE GENOMIC DNA]</scope>
    <source>
        <strain evidence="1 2">VU population</strain>
        <tissue evidence="1">Whole body</tissue>
    </source>
</reference>
<keyword evidence="2" id="KW-1185">Reference proteome</keyword>
<protein>
    <submittedName>
        <fullName evidence="1">Uncharacterized protein</fullName>
    </submittedName>
</protein>
<dbReference type="Proteomes" id="UP000198287">
    <property type="component" value="Unassembled WGS sequence"/>
</dbReference>
<organism evidence="1 2">
    <name type="scientific">Folsomia candida</name>
    <name type="common">Springtail</name>
    <dbReference type="NCBI Taxonomy" id="158441"/>
    <lineage>
        <taxon>Eukaryota</taxon>
        <taxon>Metazoa</taxon>
        <taxon>Ecdysozoa</taxon>
        <taxon>Arthropoda</taxon>
        <taxon>Hexapoda</taxon>
        <taxon>Collembola</taxon>
        <taxon>Entomobryomorpha</taxon>
        <taxon>Isotomoidea</taxon>
        <taxon>Isotomidae</taxon>
        <taxon>Proisotominae</taxon>
        <taxon>Folsomia</taxon>
    </lineage>
</organism>
<dbReference type="EMBL" id="LNIX01000025">
    <property type="protein sequence ID" value="OXA42822.1"/>
    <property type="molecule type" value="Genomic_DNA"/>
</dbReference>
<proteinExistence type="predicted"/>
<dbReference type="AlphaFoldDB" id="A0A226DBC1"/>
<name>A0A226DBC1_FOLCA</name>
<accession>A0A226DBC1</accession>